<keyword evidence="2" id="KW-1185">Reference proteome</keyword>
<dbReference type="GeneID" id="54402513"/>
<dbReference type="RefSeq" id="XP_033518588.1">
    <property type="nucleotide sequence ID" value="XM_033662081.1"/>
</dbReference>
<sequence>MFFSSLYLVTPFISLHLFSVRLHFFCLFYITSHTITSRFPPKRLQQLVGLPSPSSHLSNHDFHITPALHSLFSTIPVSQYSRVSSSSLRIPNTHFSTHISRRSSQSSVKAGNKLQPWQLLQAANLYKQVS</sequence>
<gene>
    <name evidence="1" type="ORF">P153DRAFT_136976</name>
</gene>
<reference evidence="1" key="1">
    <citation type="journal article" date="2020" name="Stud. Mycol.">
        <title>101 Dothideomycetes genomes: a test case for predicting lifestyles and emergence of pathogens.</title>
        <authorList>
            <person name="Haridas S."/>
            <person name="Albert R."/>
            <person name="Binder M."/>
            <person name="Bloem J."/>
            <person name="Labutti K."/>
            <person name="Salamov A."/>
            <person name="Andreopoulos B."/>
            <person name="Baker S."/>
            <person name="Barry K."/>
            <person name="Bills G."/>
            <person name="Bluhm B."/>
            <person name="Cannon C."/>
            <person name="Castanera R."/>
            <person name="Culley D."/>
            <person name="Daum C."/>
            <person name="Ezra D."/>
            <person name="Gonzalez J."/>
            <person name="Henrissat B."/>
            <person name="Kuo A."/>
            <person name="Liang C."/>
            <person name="Lipzen A."/>
            <person name="Lutzoni F."/>
            <person name="Magnuson J."/>
            <person name="Mondo S."/>
            <person name="Nolan M."/>
            <person name="Ohm R."/>
            <person name="Pangilinan J."/>
            <person name="Park H.-J."/>
            <person name="Ramirez L."/>
            <person name="Alfaro M."/>
            <person name="Sun H."/>
            <person name="Tritt A."/>
            <person name="Yoshinaga Y."/>
            <person name="Zwiers L.-H."/>
            <person name="Turgeon B."/>
            <person name="Goodwin S."/>
            <person name="Spatafora J."/>
            <person name="Crous P."/>
            <person name="Grigoriev I."/>
        </authorList>
    </citation>
    <scope>NUCLEOTIDE SEQUENCE</scope>
    <source>
        <strain evidence="1">CBS 119687</strain>
    </source>
</reference>
<dbReference type="Proteomes" id="UP000799771">
    <property type="component" value="Unassembled WGS sequence"/>
</dbReference>
<name>A0A6A5ZYU7_9PLEO</name>
<organism evidence="1 2">
    <name type="scientific">Dothidotthia symphoricarpi CBS 119687</name>
    <dbReference type="NCBI Taxonomy" id="1392245"/>
    <lineage>
        <taxon>Eukaryota</taxon>
        <taxon>Fungi</taxon>
        <taxon>Dikarya</taxon>
        <taxon>Ascomycota</taxon>
        <taxon>Pezizomycotina</taxon>
        <taxon>Dothideomycetes</taxon>
        <taxon>Pleosporomycetidae</taxon>
        <taxon>Pleosporales</taxon>
        <taxon>Dothidotthiaceae</taxon>
        <taxon>Dothidotthia</taxon>
    </lineage>
</organism>
<evidence type="ECO:0000313" key="2">
    <source>
        <dbReference type="Proteomes" id="UP000799771"/>
    </source>
</evidence>
<accession>A0A6A5ZYU7</accession>
<evidence type="ECO:0000313" key="1">
    <source>
        <dbReference type="EMBL" id="KAF2124195.1"/>
    </source>
</evidence>
<protein>
    <submittedName>
        <fullName evidence="1">Uncharacterized protein</fullName>
    </submittedName>
</protein>
<proteinExistence type="predicted"/>
<dbReference type="EMBL" id="ML977520">
    <property type="protein sequence ID" value="KAF2124195.1"/>
    <property type="molecule type" value="Genomic_DNA"/>
</dbReference>
<dbReference type="AlphaFoldDB" id="A0A6A5ZYU7"/>